<dbReference type="EMBL" id="CP015136">
    <property type="protein sequence ID" value="AMY12134.1"/>
    <property type="molecule type" value="Genomic_DNA"/>
</dbReference>
<evidence type="ECO:0000313" key="2">
    <source>
        <dbReference type="Proteomes" id="UP000076079"/>
    </source>
</evidence>
<organism evidence="1 2">
    <name type="scientific">Luteitalea pratensis</name>
    <dbReference type="NCBI Taxonomy" id="1855912"/>
    <lineage>
        <taxon>Bacteria</taxon>
        <taxon>Pseudomonadati</taxon>
        <taxon>Acidobacteriota</taxon>
        <taxon>Vicinamibacteria</taxon>
        <taxon>Vicinamibacterales</taxon>
        <taxon>Vicinamibacteraceae</taxon>
        <taxon>Luteitalea</taxon>
    </lineage>
</organism>
<dbReference type="KEGG" id="abac:LuPra_05406"/>
<protein>
    <submittedName>
        <fullName evidence="1">Uncharacterized protein</fullName>
    </submittedName>
</protein>
<reference evidence="1 2" key="1">
    <citation type="journal article" date="2016" name="Genome Announc.">
        <title>First Complete Genome Sequence of a Subdivision 6 Acidobacterium Strain.</title>
        <authorList>
            <person name="Huang S."/>
            <person name="Vieira S."/>
            <person name="Bunk B."/>
            <person name="Riedel T."/>
            <person name="Sproer C."/>
            <person name="Overmann J."/>
        </authorList>
    </citation>
    <scope>NUCLEOTIDE SEQUENCE [LARGE SCALE GENOMIC DNA]</scope>
    <source>
        <strain evidence="2">DSM 100886 HEG_-6_39</strain>
    </source>
</reference>
<reference evidence="2" key="2">
    <citation type="submission" date="2016-04" db="EMBL/GenBank/DDBJ databases">
        <title>First Complete Genome Sequence of a Subdivision 6 Acidobacterium.</title>
        <authorList>
            <person name="Huang S."/>
            <person name="Vieira S."/>
            <person name="Bunk B."/>
            <person name="Riedel T."/>
            <person name="Sproeer C."/>
            <person name="Overmann J."/>
        </authorList>
    </citation>
    <scope>NUCLEOTIDE SEQUENCE [LARGE SCALE GENOMIC DNA]</scope>
    <source>
        <strain evidence="2">DSM 100886 HEG_-6_39</strain>
    </source>
</reference>
<accession>A0A143PWC5</accession>
<dbReference type="AlphaFoldDB" id="A0A143PWC5"/>
<dbReference type="RefSeq" id="WP_110173618.1">
    <property type="nucleotide sequence ID" value="NZ_CP015136.1"/>
</dbReference>
<evidence type="ECO:0000313" key="1">
    <source>
        <dbReference type="EMBL" id="AMY12134.1"/>
    </source>
</evidence>
<dbReference type="Proteomes" id="UP000076079">
    <property type="component" value="Chromosome"/>
</dbReference>
<name>A0A143PWC5_LUTPR</name>
<keyword evidence="2" id="KW-1185">Reference proteome</keyword>
<sequence>MHVPGVVSLLAVATALLGASAGLPGGAEPLRELLTRQLSLTDAQVDAVRRGEPVAVSLETEVTSEIAIGGAVRINAPASRLVAVVRDIERLEHGGGFLATKKFSSPPVEADMAAFRLPDEDIASLRTCRPGRCDVKLGQHALQAAASIDWDAASAAAQAHRLMRRMAVEYLERYRSGGNAGLAVYEDAGSPISISGEFEHMVRQSPGLTTIPEVSTYLLQYPRARPAGVQDFFYWSLAEFGLKPVLRLNHVVIHPRRPASGMQYAITTKQLYASHYFHTALEVRMLIDDAERPGRAHYLVVLNVARSDGFGGLLGGIVKSKARGGALDGLQGALVAMKRLTERK</sequence>
<gene>
    <name evidence="1" type="ORF">LuPra_05406</name>
</gene>
<dbReference type="STRING" id="1855912.LuPra_05406"/>
<proteinExistence type="predicted"/>